<organism evidence="1">
    <name type="scientific">marine sediment metagenome</name>
    <dbReference type="NCBI Taxonomy" id="412755"/>
    <lineage>
        <taxon>unclassified sequences</taxon>
        <taxon>metagenomes</taxon>
        <taxon>ecological metagenomes</taxon>
    </lineage>
</organism>
<protein>
    <submittedName>
        <fullName evidence="1">Uncharacterized protein</fullName>
    </submittedName>
</protein>
<name>A0A0F9UZ82_9ZZZZ</name>
<dbReference type="EMBL" id="LAZR01000060">
    <property type="protein sequence ID" value="KKN97049.1"/>
    <property type="molecule type" value="Genomic_DNA"/>
</dbReference>
<comment type="caution">
    <text evidence="1">The sequence shown here is derived from an EMBL/GenBank/DDBJ whole genome shotgun (WGS) entry which is preliminary data.</text>
</comment>
<sequence length="123" mass="13689">MKVLIVDYEDKLAFLWGSVEQLLRRKGFEILDVSWTNLERYGFGHGPDVERVVDIAKGVDVVILHFGDIPAGDANKIIPQIKAVGAKVVVNTVSRFNFPEADEIIPTMGLVRNIANLLDSLQE</sequence>
<proteinExistence type="predicted"/>
<dbReference type="AlphaFoldDB" id="A0A0F9UZ82"/>
<reference evidence="1" key="1">
    <citation type="journal article" date="2015" name="Nature">
        <title>Complex archaea that bridge the gap between prokaryotes and eukaryotes.</title>
        <authorList>
            <person name="Spang A."/>
            <person name="Saw J.H."/>
            <person name="Jorgensen S.L."/>
            <person name="Zaremba-Niedzwiedzka K."/>
            <person name="Martijn J."/>
            <person name="Lind A.E."/>
            <person name="van Eijk R."/>
            <person name="Schleper C."/>
            <person name="Guy L."/>
            <person name="Ettema T.J."/>
        </authorList>
    </citation>
    <scope>NUCLEOTIDE SEQUENCE</scope>
</reference>
<accession>A0A0F9UZ82</accession>
<gene>
    <name evidence="1" type="ORF">LCGC14_0160060</name>
</gene>
<evidence type="ECO:0000313" key="1">
    <source>
        <dbReference type="EMBL" id="KKN97049.1"/>
    </source>
</evidence>